<dbReference type="EMBL" id="JAQIZZ010000003">
    <property type="protein sequence ID" value="KAJ5546598.1"/>
    <property type="molecule type" value="Genomic_DNA"/>
</dbReference>
<dbReference type="Pfam" id="PF20717">
    <property type="entry name" value="DUF6829"/>
    <property type="match status" value="1"/>
</dbReference>
<evidence type="ECO:0000313" key="1">
    <source>
        <dbReference type="EMBL" id="KAJ5546598.1"/>
    </source>
</evidence>
<evidence type="ECO:0000313" key="2">
    <source>
        <dbReference type="Proteomes" id="UP001220324"/>
    </source>
</evidence>
<dbReference type="Proteomes" id="UP001220324">
    <property type="component" value="Unassembled WGS sequence"/>
</dbReference>
<gene>
    <name evidence="1" type="ORF">N7494_004183</name>
</gene>
<reference evidence="1 2" key="1">
    <citation type="journal article" date="2023" name="IMA Fungus">
        <title>Comparative genomic study of the Penicillium genus elucidates a diverse pangenome and 15 lateral gene transfer events.</title>
        <authorList>
            <person name="Petersen C."/>
            <person name="Sorensen T."/>
            <person name="Nielsen M.R."/>
            <person name="Sondergaard T.E."/>
            <person name="Sorensen J.L."/>
            <person name="Fitzpatrick D.A."/>
            <person name="Frisvad J.C."/>
            <person name="Nielsen K.L."/>
        </authorList>
    </citation>
    <scope>NUCLEOTIDE SEQUENCE [LARGE SCALE GENOMIC DNA]</scope>
    <source>
        <strain evidence="1 2">IBT 35679</strain>
    </source>
</reference>
<accession>A0AAD6GIP1</accession>
<organism evidence="1 2">
    <name type="scientific">Penicillium frequentans</name>
    <dbReference type="NCBI Taxonomy" id="3151616"/>
    <lineage>
        <taxon>Eukaryota</taxon>
        <taxon>Fungi</taxon>
        <taxon>Dikarya</taxon>
        <taxon>Ascomycota</taxon>
        <taxon>Pezizomycotina</taxon>
        <taxon>Eurotiomycetes</taxon>
        <taxon>Eurotiomycetidae</taxon>
        <taxon>Eurotiales</taxon>
        <taxon>Aspergillaceae</taxon>
        <taxon>Penicillium</taxon>
    </lineage>
</organism>
<dbReference type="InterPro" id="IPR049232">
    <property type="entry name" value="DUF6829"/>
</dbReference>
<comment type="caution">
    <text evidence="1">The sequence shown here is derived from an EMBL/GenBank/DDBJ whole genome shotgun (WGS) entry which is preliminary data.</text>
</comment>
<proteinExistence type="predicted"/>
<sequence>MDWFFKFICSKQMVPQSLRDACAYPDSLFALPQDDLLRMVYQEFTNDLDRLKRAYSIRSCQQTSFTTQSPSYILYQADYDEVNRTLVGFLALRWIHLGEYENFVGSQPPNVRLNREPFEWIREFYSKVIVDADALYTLITSIVINDLGKDPQLASDYQNITGVDIADLNHDAILLKAFTVGLVQSLEKLPVHYKDDLVRGIELGATFNFGQLAQAENVPACLSGLLSMKDTPRSFNFRFMEQLLDISGAAGHMDCTCAKKLIQPIFDSYRNVYDACQSVIAGTSNLREGYDLILSRRAQFLHEKGFPLLHVNDLHHRALVRLLCMGNVTTRDKADMFKDTWDSLETSVRDKLEYALNLDGVSGRPAVQATYMPAFLSQIGDKESLTCAWRYLARLMTLEESIDLSVLVIERSMLSVMKQYVETGKFDKDPTVLESIDVPEGVVALTTAID</sequence>
<name>A0AAD6GIP1_9EURO</name>
<keyword evidence="2" id="KW-1185">Reference proteome</keyword>
<protein>
    <submittedName>
        <fullName evidence="1">Uncharacterized protein</fullName>
    </submittedName>
</protein>
<dbReference type="AlphaFoldDB" id="A0AAD6GIP1"/>